<dbReference type="Proteomes" id="UP000194903">
    <property type="component" value="Unassembled WGS sequence"/>
</dbReference>
<sequence length="92" mass="10620">MCKTISELTAAVAEYRNLKAMKEELDAQIQAIEHEIIGYLDDNEKLTETGADFTVKLTTCERRTLDSKRLESDLGSLAEYQKVSQYRRLYVR</sequence>
<gene>
    <name evidence="2" type="ORF">CBW42_04335</name>
</gene>
<evidence type="ECO:0000256" key="1">
    <source>
        <dbReference type="SAM" id="Coils"/>
    </source>
</evidence>
<organism evidence="2 3">
    <name type="scientific">Butyricicoccus porcorum</name>
    <dbReference type="NCBI Taxonomy" id="1945634"/>
    <lineage>
        <taxon>Bacteria</taxon>
        <taxon>Bacillati</taxon>
        <taxon>Bacillota</taxon>
        <taxon>Clostridia</taxon>
        <taxon>Eubacteriales</taxon>
        <taxon>Butyricicoccaceae</taxon>
        <taxon>Butyricicoccus</taxon>
    </lineage>
</organism>
<dbReference type="AlphaFoldDB" id="A0A252F508"/>
<protein>
    <submittedName>
        <fullName evidence="2">Uncharacterized protein</fullName>
    </submittedName>
</protein>
<comment type="caution">
    <text evidence="2">The sequence shown here is derived from an EMBL/GenBank/DDBJ whole genome shotgun (WGS) entry which is preliminary data.</text>
</comment>
<feature type="coiled-coil region" evidence="1">
    <location>
        <begin position="8"/>
        <end position="42"/>
    </location>
</feature>
<keyword evidence="3" id="KW-1185">Reference proteome</keyword>
<proteinExistence type="predicted"/>
<accession>A0A252F508</accession>
<name>A0A252F508_9FIRM</name>
<evidence type="ECO:0000313" key="3">
    <source>
        <dbReference type="Proteomes" id="UP000194903"/>
    </source>
</evidence>
<reference evidence="2 3" key="1">
    <citation type="submission" date="2017-05" db="EMBL/GenBank/DDBJ databases">
        <title>Butyricicoccus porcorum sp. nov. a butyrate-producing bacterium from the swine intestinal tract.</title>
        <authorList>
            <person name="Trachsel J."/>
            <person name="Humphrey S."/>
            <person name="Allen H.K."/>
        </authorList>
    </citation>
    <scope>NUCLEOTIDE SEQUENCE [LARGE SCALE GENOMIC DNA]</scope>
    <source>
        <strain evidence="2">BB10</strain>
    </source>
</reference>
<keyword evidence="1" id="KW-0175">Coiled coil</keyword>
<dbReference type="EMBL" id="NHOC01000004">
    <property type="protein sequence ID" value="OUM20831.1"/>
    <property type="molecule type" value="Genomic_DNA"/>
</dbReference>
<dbReference type="RefSeq" id="WP_087018136.1">
    <property type="nucleotide sequence ID" value="NZ_NHOC01000004.1"/>
</dbReference>
<dbReference type="OrthoDB" id="1976022at2"/>
<evidence type="ECO:0000313" key="2">
    <source>
        <dbReference type="EMBL" id="OUM20831.1"/>
    </source>
</evidence>